<dbReference type="SUPFAM" id="SSF46894">
    <property type="entry name" value="C-terminal effector domain of the bipartite response regulators"/>
    <property type="match status" value="1"/>
</dbReference>
<dbReference type="GO" id="GO:0003677">
    <property type="term" value="F:DNA binding"/>
    <property type="evidence" value="ECO:0007669"/>
    <property type="project" value="InterPro"/>
</dbReference>
<organism evidence="1 2">
    <name type="scientific">Roseibium aggregatum (strain ATCC 25650 / DSM 13394 / JCM 20685 / NBRC 16684 / NCIMB 2208 / IAM 12614 / B1)</name>
    <name type="common">Stappia aggregata</name>
    <dbReference type="NCBI Taxonomy" id="384765"/>
    <lineage>
        <taxon>Bacteria</taxon>
        <taxon>Pseudomonadati</taxon>
        <taxon>Pseudomonadota</taxon>
        <taxon>Alphaproteobacteria</taxon>
        <taxon>Hyphomicrobiales</taxon>
        <taxon>Stappiaceae</taxon>
        <taxon>Roseibium</taxon>
    </lineage>
</organism>
<dbReference type="InterPro" id="IPR016032">
    <property type="entry name" value="Sig_transdc_resp-reg_C-effctor"/>
</dbReference>
<proteinExistence type="predicted"/>
<gene>
    <name evidence="1" type="ORF">SIAM614_30986</name>
</gene>
<dbReference type="AlphaFoldDB" id="A0NZA9"/>
<comment type="caution">
    <text evidence="1">The sequence shown here is derived from an EMBL/GenBank/DDBJ whole genome shotgun (WGS) entry which is preliminary data.</text>
</comment>
<dbReference type="Proteomes" id="UP000004848">
    <property type="component" value="Unassembled WGS sequence"/>
</dbReference>
<dbReference type="eggNOG" id="COG2771">
    <property type="taxonomic scope" value="Bacteria"/>
</dbReference>
<sequence>MDPEFLDEYHEHYVNHDYRLKLISRARVGEVLMDDQLNTPEGLRSSPIHNDLFPRYGVNRIMGSNISVDGGLGWFGVTSLRKDGDFSKEAVEDFSRLVVHARKALHLRQLRSEMAERELVHRSANDSQTYAIIMLANGEIEYANQLARDMLDLGFIRIQNGRLVCRDPAEQKKVEAVHRRVRNGEAPLVRLLDKKSNATYAVQVFNPLPRFIDGRLEPARWVTYKIVQLNPQDVLSSRTLERITQFYGLSVGESATIAAVIAMEPLAEFSRSKGVQQDTVRKQLKAAMTKMGVNSQKQLFQLYERFKVFE</sequence>
<protein>
    <submittedName>
        <fullName evidence="1">Regulatory protein, LuxR</fullName>
    </submittedName>
</protein>
<dbReference type="GO" id="GO:0006355">
    <property type="term" value="P:regulation of DNA-templated transcription"/>
    <property type="evidence" value="ECO:0007669"/>
    <property type="project" value="InterPro"/>
</dbReference>
<name>A0NZA9_ROSAI</name>
<accession>A0NZA9</accession>
<evidence type="ECO:0000313" key="1">
    <source>
        <dbReference type="EMBL" id="EAV41788.1"/>
    </source>
</evidence>
<evidence type="ECO:0000313" key="2">
    <source>
        <dbReference type="Proteomes" id="UP000004848"/>
    </source>
</evidence>
<reference evidence="1 2" key="1">
    <citation type="submission" date="2006-05" db="EMBL/GenBank/DDBJ databases">
        <authorList>
            <person name="King G."/>
            <person name="Ferriera S."/>
            <person name="Johnson J."/>
            <person name="Kravitz S."/>
            <person name="Beeson K."/>
            <person name="Sutton G."/>
            <person name="Rogers Y.-H."/>
            <person name="Friedman R."/>
            <person name="Frazier M."/>
            <person name="Venter J.C."/>
        </authorList>
    </citation>
    <scope>NUCLEOTIDE SEQUENCE [LARGE SCALE GENOMIC DNA]</scope>
    <source>
        <strain evidence="2">ATCC 25650 / DSM 13394 / JCM 20685 / NBRC 16684 / NCIMB 2208 / IAM 12614 / B1</strain>
    </source>
</reference>
<dbReference type="EMBL" id="AAUW01000018">
    <property type="protein sequence ID" value="EAV41788.1"/>
    <property type="molecule type" value="Genomic_DNA"/>
</dbReference>